<dbReference type="Proteomes" id="UP001472677">
    <property type="component" value="Unassembled WGS sequence"/>
</dbReference>
<sequence length="188" mass="20974">MSWVEHFLVIHFEGRFSNVPQFDYVGGKQMEKKIDPDNICYPTIAAFIEEVGIPKENIEYLAYLESSFSLDGGENNDHDHVYEDTDAVGRVVGENNAVGPVVGEINDEKLGDKQQGAEPKCTANDSQGKEATVEDESSDTGYIESDDPVSYETKYEGEVCVKKGKKLFFDEKCEVPKIDLGMIFESPK</sequence>
<dbReference type="Pfam" id="PF26130">
    <property type="entry name" value="PB1-like"/>
    <property type="match status" value="1"/>
</dbReference>
<dbReference type="InterPro" id="IPR058594">
    <property type="entry name" value="PB1-like_dom_pln"/>
</dbReference>
<feature type="region of interest" description="Disordered" evidence="1">
    <location>
        <begin position="111"/>
        <end position="147"/>
    </location>
</feature>
<evidence type="ECO:0000313" key="3">
    <source>
        <dbReference type="EMBL" id="KAK8554097.1"/>
    </source>
</evidence>
<protein>
    <recommendedName>
        <fullName evidence="2">PB1-like domain-containing protein</fullName>
    </recommendedName>
</protein>
<evidence type="ECO:0000313" key="4">
    <source>
        <dbReference type="Proteomes" id="UP001472677"/>
    </source>
</evidence>
<accession>A0ABR2E7T9</accession>
<dbReference type="EMBL" id="JBBPBM010000019">
    <property type="protein sequence ID" value="KAK8554097.1"/>
    <property type="molecule type" value="Genomic_DNA"/>
</dbReference>
<organism evidence="3 4">
    <name type="scientific">Hibiscus sabdariffa</name>
    <name type="common">roselle</name>
    <dbReference type="NCBI Taxonomy" id="183260"/>
    <lineage>
        <taxon>Eukaryota</taxon>
        <taxon>Viridiplantae</taxon>
        <taxon>Streptophyta</taxon>
        <taxon>Embryophyta</taxon>
        <taxon>Tracheophyta</taxon>
        <taxon>Spermatophyta</taxon>
        <taxon>Magnoliopsida</taxon>
        <taxon>eudicotyledons</taxon>
        <taxon>Gunneridae</taxon>
        <taxon>Pentapetalae</taxon>
        <taxon>rosids</taxon>
        <taxon>malvids</taxon>
        <taxon>Malvales</taxon>
        <taxon>Malvaceae</taxon>
        <taxon>Malvoideae</taxon>
        <taxon>Hibiscus</taxon>
    </lineage>
</organism>
<evidence type="ECO:0000256" key="1">
    <source>
        <dbReference type="SAM" id="MobiDB-lite"/>
    </source>
</evidence>
<feature type="compositionally biased region" description="Acidic residues" evidence="1">
    <location>
        <begin position="133"/>
        <end position="147"/>
    </location>
</feature>
<feature type="domain" description="PB1-like" evidence="2">
    <location>
        <begin position="7"/>
        <end position="86"/>
    </location>
</feature>
<comment type="caution">
    <text evidence="3">The sequence shown here is derived from an EMBL/GenBank/DDBJ whole genome shotgun (WGS) entry which is preliminary data.</text>
</comment>
<keyword evidence="4" id="KW-1185">Reference proteome</keyword>
<gene>
    <name evidence="3" type="ORF">V6N12_031074</name>
</gene>
<reference evidence="3 4" key="1">
    <citation type="journal article" date="2024" name="G3 (Bethesda)">
        <title>Genome assembly of Hibiscus sabdariffa L. provides insights into metabolisms of medicinal natural products.</title>
        <authorList>
            <person name="Kim T."/>
        </authorList>
    </citation>
    <scope>NUCLEOTIDE SEQUENCE [LARGE SCALE GENOMIC DNA]</scope>
    <source>
        <strain evidence="3">TK-2024</strain>
        <tissue evidence="3">Old leaves</tissue>
    </source>
</reference>
<evidence type="ECO:0000259" key="2">
    <source>
        <dbReference type="Pfam" id="PF26130"/>
    </source>
</evidence>
<name>A0ABR2E7T9_9ROSI</name>
<proteinExistence type="predicted"/>